<reference evidence="2 3" key="1">
    <citation type="submission" date="2018-11" db="EMBL/GenBank/DDBJ databases">
        <authorList>
            <person name="Li F."/>
        </authorList>
    </citation>
    <scope>NUCLEOTIDE SEQUENCE [LARGE SCALE GENOMIC DNA]</scope>
    <source>
        <strain evidence="2 3">Gsoil 818</strain>
    </source>
</reference>
<protein>
    <submittedName>
        <fullName evidence="2">Uncharacterized protein</fullName>
    </submittedName>
</protein>
<comment type="caution">
    <text evidence="2">The sequence shown here is derived from an EMBL/GenBank/DDBJ whole genome shotgun (WGS) entry which is preliminary data.</text>
</comment>
<evidence type="ECO:0000313" key="3">
    <source>
        <dbReference type="Proteomes" id="UP000279994"/>
    </source>
</evidence>
<feature type="chain" id="PRO_5018271666" evidence="1">
    <location>
        <begin position="36"/>
        <end position="233"/>
    </location>
</feature>
<organism evidence="2 3">
    <name type="scientific">Nocardioides pocheonensis</name>
    <dbReference type="NCBI Taxonomy" id="661485"/>
    <lineage>
        <taxon>Bacteria</taxon>
        <taxon>Bacillati</taxon>
        <taxon>Actinomycetota</taxon>
        <taxon>Actinomycetes</taxon>
        <taxon>Propionibacteriales</taxon>
        <taxon>Nocardioidaceae</taxon>
        <taxon>Nocardioides</taxon>
    </lineage>
</organism>
<keyword evidence="3" id="KW-1185">Reference proteome</keyword>
<proteinExistence type="predicted"/>
<accession>A0A3N0GUV5</accession>
<dbReference type="InterPro" id="IPR006311">
    <property type="entry name" value="TAT_signal"/>
</dbReference>
<dbReference type="Proteomes" id="UP000279994">
    <property type="component" value="Unassembled WGS sequence"/>
</dbReference>
<dbReference type="EMBL" id="RJSF01000011">
    <property type="protein sequence ID" value="RNM16237.1"/>
    <property type="molecule type" value="Genomic_DNA"/>
</dbReference>
<evidence type="ECO:0000256" key="1">
    <source>
        <dbReference type="SAM" id="SignalP"/>
    </source>
</evidence>
<evidence type="ECO:0000313" key="2">
    <source>
        <dbReference type="EMBL" id="RNM16237.1"/>
    </source>
</evidence>
<dbReference type="PROSITE" id="PS51318">
    <property type="entry name" value="TAT"/>
    <property type="match status" value="1"/>
</dbReference>
<dbReference type="RefSeq" id="WP_123221925.1">
    <property type="nucleotide sequence ID" value="NZ_RJSF01000011.1"/>
</dbReference>
<dbReference type="AlphaFoldDB" id="A0A3N0GUV5"/>
<sequence>MTRTPSRRAALPRRLLLPALVVAAVTALAPTQAMAEADSVTITSPTPGTVLTLGDGATTLPPDGPVTITFVATGSPATCALDDQAPTPCASPFTFDHVTAGSHAVTVTAGAATDVSAFTLGFVIIGDPPRTHQAPGSVAARWRVEGQRTWVRRLKVTGLFRHSRVAVRCLGRGCPSRRTVSTVATRSVDLTSFLRGHTLRPGARIVVSVDRRGFGRSTFRYTIRWGASPFLFR</sequence>
<gene>
    <name evidence="2" type="ORF">EFL26_05615</name>
</gene>
<name>A0A3N0GUV5_9ACTN</name>
<feature type="signal peptide" evidence="1">
    <location>
        <begin position="1"/>
        <end position="35"/>
    </location>
</feature>
<keyword evidence="1" id="KW-0732">Signal</keyword>